<feature type="domain" description="ASCH" evidence="1">
    <location>
        <begin position="11"/>
        <end position="106"/>
    </location>
</feature>
<dbReference type="GO" id="GO:0016853">
    <property type="term" value="F:isomerase activity"/>
    <property type="evidence" value="ECO:0007669"/>
    <property type="project" value="UniProtKB-KW"/>
</dbReference>
<keyword evidence="2" id="KW-0413">Isomerase</keyword>
<proteinExistence type="predicted"/>
<reference evidence="2" key="1">
    <citation type="submission" date="2018-10" db="EMBL/GenBank/DDBJ databases">
        <title>Hidden diversity of soil giant viruses.</title>
        <authorList>
            <person name="Schulz F."/>
            <person name="Alteio L."/>
            <person name="Goudeau D."/>
            <person name="Ryan E.M."/>
            <person name="Malmstrom R.R."/>
            <person name="Blanchard J."/>
            <person name="Woyke T."/>
        </authorList>
    </citation>
    <scope>NUCLEOTIDE SEQUENCE</scope>
    <source>
        <strain evidence="2">BAV1</strain>
    </source>
</reference>
<dbReference type="InterPro" id="IPR015947">
    <property type="entry name" value="PUA-like_sf"/>
</dbReference>
<gene>
    <name evidence="2" type="ORF">Barrevirus6_30</name>
</gene>
<evidence type="ECO:0000259" key="1">
    <source>
        <dbReference type="Pfam" id="PF04266"/>
    </source>
</evidence>
<evidence type="ECO:0000313" key="2">
    <source>
        <dbReference type="EMBL" id="AYV76992.1"/>
    </source>
</evidence>
<dbReference type="Gene3D" id="2.30.130.30">
    <property type="entry name" value="Hypothetical protein"/>
    <property type="match status" value="1"/>
</dbReference>
<organism evidence="2">
    <name type="scientific">Barrevirus sp</name>
    <dbReference type="NCBI Taxonomy" id="2487763"/>
    <lineage>
        <taxon>Viruses</taxon>
        <taxon>Varidnaviria</taxon>
        <taxon>Bamfordvirae</taxon>
        <taxon>Nucleocytoviricota</taxon>
        <taxon>Megaviricetes</taxon>
        <taxon>Imitervirales</taxon>
        <taxon>Mimiviridae</taxon>
        <taxon>Klosneuvirinae</taxon>
    </lineage>
</organism>
<dbReference type="InterPro" id="IPR007374">
    <property type="entry name" value="ASCH_domain"/>
</dbReference>
<name>A0A3G4ZQ09_9VIRU</name>
<dbReference type="SUPFAM" id="SSF88697">
    <property type="entry name" value="PUA domain-like"/>
    <property type="match status" value="1"/>
</dbReference>
<dbReference type="Pfam" id="PF04266">
    <property type="entry name" value="ASCH"/>
    <property type="match status" value="1"/>
</dbReference>
<sequence>MSTIHECNLSSPHFENIKESKKIYEIRILDEKRKRMKVSDTLIFYHNSDKEKIEPIRTKIVEIKVFNSFVEALEGMDLSNILPGQTEMENCVRIYEEIPGYSELAKLLGVVRFKIILL</sequence>
<accession>A0A3G4ZQ09</accession>
<dbReference type="EMBL" id="MK072003">
    <property type="protein sequence ID" value="AYV76992.1"/>
    <property type="molecule type" value="Genomic_DNA"/>
</dbReference>
<protein>
    <submittedName>
        <fullName evidence="2">ProFAR isomerase-like protein</fullName>
    </submittedName>
</protein>